<sequence length="322" mass="35721">MSERFELDRVPLRELLSVQDGVVARWQLLEAGALLHDIERMIRRRELRRVHPGVFVNHTGPLTQRQREWAAVLTAWPAALAGASALPGPTPGNVQIAIARGRAVRLPKGVEVRHMSDLQDRVLWHRAPPRVRIEHATIDEISKHIRAGAVAAGFATLATVAQSRRTTPDRILAALASRRRVAERAMIVSMLGDLRDGVCSVLERGYRDNVERAHALPRAGRQHESSSLGIRTHQDVRYRQYGLVVELDGHAFHGDAAARDDDAARDLAELAASGAPTARVTYGLAFTTPCRTARWIAEILHRRGWAGELKSCPRCTQDPAQR</sequence>
<dbReference type="RefSeq" id="WP_156740741.1">
    <property type="nucleotide sequence ID" value="NZ_CACRYJ010000025.1"/>
</dbReference>
<evidence type="ECO:0000313" key="2">
    <source>
        <dbReference type="Proteomes" id="UP000419743"/>
    </source>
</evidence>
<dbReference type="EMBL" id="CACRYJ010000025">
    <property type="protein sequence ID" value="VZO36770.1"/>
    <property type="molecule type" value="Genomic_DNA"/>
</dbReference>
<proteinExistence type="predicted"/>
<evidence type="ECO:0000313" key="1">
    <source>
        <dbReference type="EMBL" id="VZO36770.1"/>
    </source>
</evidence>
<gene>
    <name evidence="1" type="ORF">HALOF300_01948</name>
</gene>
<protein>
    <recommendedName>
        <fullName evidence="3">DUF559 domain-containing protein</fullName>
    </recommendedName>
</protein>
<organism evidence="1 2">
    <name type="scientific">Occultella aeris</name>
    <dbReference type="NCBI Taxonomy" id="2761496"/>
    <lineage>
        <taxon>Bacteria</taxon>
        <taxon>Bacillati</taxon>
        <taxon>Actinomycetota</taxon>
        <taxon>Actinomycetes</taxon>
        <taxon>Micrococcales</taxon>
        <taxon>Ruaniaceae</taxon>
        <taxon>Occultella</taxon>
    </lineage>
</organism>
<accession>A0A7M4DIJ5</accession>
<keyword evidence="2" id="KW-1185">Reference proteome</keyword>
<evidence type="ECO:0008006" key="3">
    <source>
        <dbReference type="Google" id="ProtNLM"/>
    </source>
</evidence>
<comment type="caution">
    <text evidence="1">The sequence shown here is derived from an EMBL/GenBank/DDBJ whole genome shotgun (WGS) entry which is preliminary data.</text>
</comment>
<name>A0A7M4DIJ5_9MICO</name>
<reference evidence="1 2" key="1">
    <citation type="submission" date="2019-11" db="EMBL/GenBank/DDBJ databases">
        <authorList>
            <person name="Criscuolo A."/>
        </authorList>
    </citation>
    <scope>NUCLEOTIDE SEQUENCE [LARGE SCALE GENOMIC DNA]</scope>
    <source>
        <strain evidence="1">CIP111667</strain>
    </source>
</reference>
<dbReference type="AlphaFoldDB" id="A0A7M4DIJ5"/>
<dbReference type="Proteomes" id="UP000419743">
    <property type="component" value="Unassembled WGS sequence"/>
</dbReference>